<protein>
    <submittedName>
        <fullName evidence="5">Acetyl-CoA synthetase-like protein</fullName>
    </submittedName>
</protein>
<dbReference type="Pfam" id="PF13193">
    <property type="entry name" value="AMP-binding_C"/>
    <property type="match status" value="1"/>
</dbReference>
<dbReference type="AlphaFoldDB" id="A0A6A5Y8K3"/>
<dbReference type="InterPro" id="IPR025110">
    <property type="entry name" value="AMP-bd_C"/>
</dbReference>
<organism evidence="5 6">
    <name type="scientific">Aaosphaeria arxii CBS 175.79</name>
    <dbReference type="NCBI Taxonomy" id="1450172"/>
    <lineage>
        <taxon>Eukaryota</taxon>
        <taxon>Fungi</taxon>
        <taxon>Dikarya</taxon>
        <taxon>Ascomycota</taxon>
        <taxon>Pezizomycotina</taxon>
        <taxon>Dothideomycetes</taxon>
        <taxon>Pleosporomycetidae</taxon>
        <taxon>Pleosporales</taxon>
        <taxon>Pleosporales incertae sedis</taxon>
        <taxon>Aaosphaeria</taxon>
    </lineage>
</organism>
<dbReference type="EMBL" id="ML978066">
    <property type="protein sequence ID" value="KAF2021071.1"/>
    <property type="molecule type" value="Genomic_DNA"/>
</dbReference>
<comment type="similarity">
    <text evidence="2">Belongs to the ATP-dependent AMP-binding enzyme family.</text>
</comment>
<sequence>MSREFEQSPNDAHQRLTQILLQIDPYELPPYPNVSLVSGPLDPPLLTLTLSQLLAQQAADRPQNECLVIPWTGARYTYQDLWDESNLLARALLGKGVRPRDRVGIMAGNCERYVVVFFACCRIGAVCVTLNNTYTSAEMERALKHTRCKALFTSSSIGRFDNTPLLERLSSADAAKAIPDLQLTCILRGEPQGFPKYEDFIRGGEPIPEQILEVFDGVISPHDVINLQFTSGSTGNPKAAMLTHHNLINNSRFVGDRLLLTSEDTLCCPPPLFHCFGLTLGMLAVFTHGGRVVYPAVAFDPAATLRAISDENCTALHGVPAMFEAILELERPADWHSNLRTGIVAGSPVPRWLMERMVNELGMVDFTSSYGLTEASPTIFNAHTTDSLHRRLHTVGTVLPHARVKIADRDNNIVPIGVRGELCISGYQLCRGYFENKEKTDEVMIRDEHGEMWLHTGDEAVLDADGYCTITGRFKDIIIRGGENIYPLEIEERLVEHPSITRAIVVGVSHPKYVEVPVAFLALEDNAEKPNLEEVKKWVRKVLGRHKAPVNVFWLGDDCSAEIPLTGSGKIKKFVLKDVAEELLSR</sequence>
<dbReference type="RefSeq" id="XP_033389410.1">
    <property type="nucleotide sequence ID" value="XM_033521154.1"/>
</dbReference>
<dbReference type="Pfam" id="PF00501">
    <property type="entry name" value="AMP-binding"/>
    <property type="match status" value="1"/>
</dbReference>
<evidence type="ECO:0000313" key="5">
    <source>
        <dbReference type="EMBL" id="KAF2021071.1"/>
    </source>
</evidence>
<name>A0A6A5Y8K3_9PLEO</name>
<dbReference type="InterPro" id="IPR000873">
    <property type="entry name" value="AMP-dep_synth/lig_dom"/>
</dbReference>
<dbReference type="PANTHER" id="PTHR43201:SF6">
    <property type="entry name" value="ACYL COA SYNTHETASE (EUROFUNG)"/>
    <property type="match status" value="1"/>
</dbReference>
<dbReference type="InterPro" id="IPR020845">
    <property type="entry name" value="AMP-binding_CS"/>
</dbReference>
<dbReference type="Gene3D" id="3.40.50.12780">
    <property type="entry name" value="N-terminal domain of ligase-like"/>
    <property type="match status" value="1"/>
</dbReference>
<dbReference type="GO" id="GO:0031956">
    <property type="term" value="F:medium-chain fatty acid-CoA ligase activity"/>
    <property type="evidence" value="ECO:0007669"/>
    <property type="project" value="TreeGrafter"/>
</dbReference>
<dbReference type="Gene3D" id="3.30.300.30">
    <property type="match status" value="1"/>
</dbReference>
<dbReference type="PROSITE" id="PS00455">
    <property type="entry name" value="AMP_BINDING"/>
    <property type="match status" value="1"/>
</dbReference>
<feature type="domain" description="AMP-dependent synthetase/ligase" evidence="3">
    <location>
        <begin position="55"/>
        <end position="434"/>
    </location>
</feature>
<dbReference type="InterPro" id="IPR045851">
    <property type="entry name" value="AMP-bd_C_sf"/>
</dbReference>
<dbReference type="GO" id="GO:0006631">
    <property type="term" value="P:fatty acid metabolic process"/>
    <property type="evidence" value="ECO:0007669"/>
    <property type="project" value="TreeGrafter"/>
</dbReference>
<dbReference type="FunFam" id="3.40.50.12780:FF:000003">
    <property type="entry name" value="Long-chain-fatty-acid--CoA ligase FadD"/>
    <property type="match status" value="1"/>
</dbReference>
<dbReference type="GeneID" id="54278551"/>
<gene>
    <name evidence="5" type="ORF">BU24DRAFT_14323</name>
</gene>
<dbReference type="OrthoDB" id="10253115at2759"/>
<comment type="pathway">
    <text evidence="1">Siderophore biosynthesis.</text>
</comment>
<reference evidence="5" key="1">
    <citation type="journal article" date="2020" name="Stud. Mycol.">
        <title>101 Dothideomycetes genomes: a test case for predicting lifestyles and emergence of pathogens.</title>
        <authorList>
            <person name="Haridas S."/>
            <person name="Albert R."/>
            <person name="Binder M."/>
            <person name="Bloem J."/>
            <person name="Labutti K."/>
            <person name="Salamov A."/>
            <person name="Andreopoulos B."/>
            <person name="Baker S."/>
            <person name="Barry K."/>
            <person name="Bills G."/>
            <person name="Bluhm B."/>
            <person name="Cannon C."/>
            <person name="Castanera R."/>
            <person name="Culley D."/>
            <person name="Daum C."/>
            <person name="Ezra D."/>
            <person name="Gonzalez J."/>
            <person name="Henrissat B."/>
            <person name="Kuo A."/>
            <person name="Liang C."/>
            <person name="Lipzen A."/>
            <person name="Lutzoni F."/>
            <person name="Magnuson J."/>
            <person name="Mondo S."/>
            <person name="Nolan M."/>
            <person name="Ohm R."/>
            <person name="Pangilinan J."/>
            <person name="Park H.-J."/>
            <person name="Ramirez L."/>
            <person name="Alfaro M."/>
            <person name="Sun H."/>
            <person name="Tritt A."/>
            <person name="Yoshinaga Y."/>
            <person name="Zwiers L.-H."/>
            <person name="Turgeon B."/>
            <person name="Goodwin S."/>
            <person name="Spatafora J."/>
            <person name="Crous P."/>
            <person name="Grigoriev I."/>
        </authorList>
    </citation>
    <scope>NUCLEOTIDE SEQUENCE</scope>
    <source>
        <strain evidence="5">CBS 175.79</strain>
    </source>
</reference>
<proteinExistence type="inferred from homology"/>
<dbReference type="SUPFAM" id="SSF56801">
    <property type="entry name" value="Acetyl-CoA synthetase-like"/>
    <property type="match status" value="1"/>
</dbReference>
<evidence type="ECO:0000313" key="6">
    <source>
        <dbReference type="Proteomes" id="UP000799778"/>
    </source>
</evidence>
<dbReference type="InterPro" id="IPR042099">
    <property type="entry name" value="ANL_N_sf"/>
</dbReference>
<evidence type="ECO:0000256" key="2">
    <source>
        <dbReference type="ARBA" id="ARBA00006432"/>
    </source>
</evidence>
<dbReference type="PANTHER" id="PTHR43201">
    <property type="entry name" value="ACYL-COA SYNTHETASE"/>
    <property type="match status" value="1"/>
</dbReference>
<feature type="domain" description="AMP-binding enzyme C-terminal" evidence="4">
    <location>
        <begin position="489"/>
        <end position="570"/>
    </location>
</feature>
<evidence type="ECO:0000256" key="1">
    <source>
        <dbReference type="ARBA" id="ARBA00004924"/>
    </source>
</evidence>
<evidence type="ECO:0000259" key="3">
    <source>
        <dbReference type="Pfam" id="PF00501"/>
    </source>
</evidence>
<dbReference type="Proteomes" id="UP000799778">
    <property type="component" value="Unassembled WGS sequence"/>
</dbReference>
<keyword evidence="6" id="KW-1185">Reference proteome</keyword>
<evidence type="ECO:0000259" key="4">
    <source>
        <dbReference type="Pfam" id="PF13193"/>
    </source>
</evidence>
<accession>A0A6A5Y8K3</accession>